<dbReference type="InterPro" id="IPR025064">
    <property type="entry name" value="DUF4005"/>
</dbReference>
<comment type="caution">
    <text evidence="6">The sequence shown here is derived from an EMBL/GenBank/DDBJ whole genome shotgun (WGS) entry which is preliminary data.</text>
</comment>
<sequence length="625" mass="68392">MGKSPGKWIKTVLFGKKSAKSKLSKDITIEKKASVTVKAPPSGGLDANHEDLPLQTTDIIAGKTELDTAASSPCDPVVLLPGLQGADGLGTTVLSPAKDAELTRKELAATKTQAAFRGYLARRAFRALKGIIRLQALVRGHLVRRQAVATLHSMQAIIKFQALIRGRKVRLSDAGLEVLKKCRLGERLTRLSSSPPTGYGEVQRHELPVEEELAVKRVDLLGVNTSLKSTKLSKNAFVSKLLASLPAAMPLSLQYDPVESNSVWNWLERWSAARLWEPVVQQKKSFDVKPKKKQNNGQTDEVEVGRPKRGGWKVPAKNAENNLAHSSDEKPKRNARKILSHQAELVQEQPQSELEKIKRNLRKISASAIVASDGSEAVTEKPQRHLRKVSCSPTPDVAEQTIDQTSEKTSDVALAMSKQPVAEAPSELLAVEKSLDVPHDDHPAVELLSLENSNKVENLPAVNDELSPKEDQMNKESQKTRRRRSFPVKQEHIESASPNTPTLPSYMAATESAKAKLRAQGSPNFGEDGAENGFVRRHSLPSSINGKLSSMSPRMQKPAQVNGKGGSKSNRSLTSPRDGNVDSTCSSLLLSLLCNLPIFFCRAMVISGLTFSPFTNIERLPIYKY</sequence>
<feature type="domain" description="DUF4005" evidence="5">
    <location>
        <begin position="480"/>
        <end position="562"/>
    </location>
</feature>
<comment type="similarity">
    <text evidence="2">Belongs to the IQD family.</text>
</comment>
<evidence type="ECO:0000256" key="4">
    <source>
        <dbReference type="SAM" id="MobiDB-lite"/>
    </source>
</evidence>
<name>A0AA88WP36_9ASTE</name>
<gene>
    <name evidence="6" type="ORF">RJ639_035761</name>
</gene>
<feature type="region of interest" description="Disordered" evidence="4">
    <location>
        <begin position="458"/>
        <end position="505"/>
    </location>
</feature>
<comment type="subunit">
    <text evidence="3">Binds to multiple calmodulin (CaM) in the presence of Ca(2+) and CaM-like proteins.</text>
</comment>
<protein>
    <recommendedName>
        <fullName evidence="5">DUF4005 domain-containing protein</fullName>
    </recommendedName>
</protein>
<dbReference type="Pfam" id="PF00612">
    <property type="entry name" value="IQ"/>
    <property type="match status" value="3"/>
</dbReference>
<dbReference type="InterPro" id="IPR000048">
    <property type="entry name" value="IQ_motif_EF-hand-BS"/>
</dbReference>
<dbReference type="CDD" id="cd23767">
    <property type="entry name" value="IQCD"/>
    <property type="match status" value="1"/>
</dbReference>
<feature type="compositionally biased region" description="Polar residues" evidence="4">
    <location>
        <begin position="543"/>
        <end position="553"/>
    </location>
</feature>
<keyword evidence="1" id="KW-0112">Calmodulin-binding</keyword>
<dbReference type="PROSITE" id="PS50096">
    <property type="entry name" value="IQ"/>
    <property type="match status" value="2"/>
</dbReference>
<dbReference type="GO" id="GO:0005516">
    <property type="term" value="F:calmodulin binding"/>
    <property type="evidence" value="ECO:0007669"/>
    <property type="project" value="UniProtKB-KW"/>
</dbReference>
<feature type="compositionally biased region" description="Polar residues" evidence="4">
    <location>
        <begin position="567"/>
        <end position="580"/>
    </location>
</feature>
<proteinExistence type="inferred from homology"/>
<evidence type="ECO:0000259" key="5">
    <source>
        <dbReference type="Pfam" id="PF13178"/>
    </source>
</evidence>
<accession>A0AA88WP36</accession>
<evidence type="ECO:0000313" key="7">
    <source>
        <dbReference type="Proteomes" id="UP001188597"/>
    </source>
</evidence>
<feature type="region of interest" description="Disordered" evidence="4">
    <location>
        <begin position="543"/>
        <end position="580"/>
    </location>
</feature>
<reference evidence="6" key="1">
    <citation type="submission" date="2022-12" db="EMBL/GenBank/DDBJ databases">
        <title>Draft genome assemblies for two species of Escallonia (Escalloniales).</title>
        <authorList>
            <person name="Chanderbali A."/>
            <person name="Dervinis C."/>
            <person name="Anghel I."/>
            <person name="Soltis D."/>
            <person name="Soltis P."/>
            <person name="Zapata F."/>
        </authorList>
    </citation>
    <scope>NUCLEOTIDE SEQUENCE</scope>
    <source>
        <strain evidence="6">UCBG64.0493</strain>
        <tissue evidence="6">Leaf</tissue>
    </source>
</reference>
<evidence type="ECO:0000256" key="3">
    <source>
        <dbReference type="ARBA" id="ARBA00024378"/>
    </source>
</evidence>
<organism evidence="6 7">
    <name type="scientific">Escallonia herrerae</name>
    <dbReference type="NCBI Taxonomy" id="1293975"/>
    <lineage>
        <taxon>Eukaryota</taxon>
        <taxon>Viridiplantae</taxon>
        <taxon>Streptophyta</taxon>
        <taxon>Embryophyta</taxon>
        <taxon>Tracheophyta</taxon>
        <taxon>Spermatophyta</taxon>
        <taxon>Magnoliopsida</taxon>
        <taxon>eudicotyledons</taxon>
        <taxon>Gunneridae</taxon>
        <taxon>Pentapetalae</taxon>
        <taxon>asterids</taxon>
        <taxon>campanulids</taxon>
        <taxon>Escalloniales</taxon>
        <taxon>Escalloniaceae</taxon>
        <taxon>Escallonia</taxon>
    </lineage>
</organism>
<evidence type="ECO:0000256" key="2">
    <source>
        <dbReference type="ARBA" id="ARBA00024341"/>
    </source>
</evidence>
<evidence type="ECO:0000313" key="6">
    <source>
        <dbReference type="EMBL" id="KAK3030832.1"/>
    </source>
</evidence>
<dbReference type="Proteomes" id="UP001188597">
    <property type="component" value="Unassembled WGS sequence"/>
</dbReference>
<dbReference type="PANTHER" id="PTHR32295:SF222">
    <property type="entry name" value="IQ MOTIF, EF-HAND BINDING SITE-RELATED"/>
    <property type="match status" value="1"/>
</dbReference>
<feature type="region of interest" description="Disordered" evidence="4">
    <location>
        <begin position="284"/>
        <end position="334"/>
    </location>
</feature>
<dbReference type="PANTHER" id="PTHR32295">
    <property type="entry name" value="IQ-DOMAIN 5-RELATED"/>
    <property type="match status" value="1"/>
</dbReference>
<dbReference type="EMBL" id="JAVXUP010000326">
    <property type="protein sequence ID" value="KAK3030832.1"/>
    <property type="molecule type" value="Genomic_DNA"/>
</dbReference>
<evidence type="ECO:0000256" key="1">
    <source>
        <dbReference type="ARBA" id="ARBA00022860"/>
    </source>
</evidence>
<feature type="compositionally biased region" description="Basic and acidic residues" evidence="4">
    <location>
        <begin position="466"/>
        <end position="479"/>
    </location>
</feature>
<dbReference type="AlphaFoldDB" id="A0AA88WP36"/>
<dbReference type="SMART" id="SM00015">
    <property type="entry name" value="IQ"/>
    <property type="match status" value="2"/>
</dbReference>
<dbReference type="Pfam" id="PF13178">
    <property type="entry name" value="DUF4005"/>
    <property type="match status" value="1"/>
</dbReference>
<keyword evidence="7" id="KW-1185">Reference proteome</keyword>